<dbReference type="InterPro" id="IPR006931">
    <property type="entry name" value="Calcipressin"/>
</dbReference>
<evidence type="ECO:0000313" key="3">
    <source>
        <dbReference type="EMBL" id="KAJ1735345.1"/>
    </source>
</evidence>
<name>A0A9W7YI16_9FUNG</name>
<dbReference type="SUPFAM" id="SSF54928">
    <property type="entry name" value="RNA-binding domain, RBD"/>
    <property type="match status" value="1"/>
</dbReference>
<accession>A0A9W7YI16</accession>
<evidence type="ECO:0000256" key="1">
    <source>
        <dbReference type="ARBA" id="ARBA00008209"/>
    </source>
</evidence>
<dbReference type="PANTHER" id="PTHR10300:SF14">
    <property type="entry name" value="PROTEIN SARAH"/>
    <property type="match status" value="1"/>
</dbReference>
<dbReference type="InterPro" id="IPR035979">
    <property type="entry name" value="RBD_domain_sf"/>
</dbReference>
<dbReference type="InterPro" id="IPR012677">
    <property type="entry name" value="Nucleotide-bd_a/b_plait_sf"/>
</dbReference>
<comment type="caution">
    <text evidence="3">The sequence shown here is derived from an EMBL/GenBank/DDBJ whole genome shotgun (WGS) entry which is preliminary data.</text>
</comment>
<reference evidence="3" key="1">
    <citation type="submission" date="2022-07" db="EMBL/GenBank/DDBJ databases">
        <title>Phylogenomic reconstructions and comparative analyses of Kickxellomycotina fungi.</title>
        <authorList>
            <person name="Reynolds N.K."/>
            <person name="Stajich J.E."/>
            <person name="Barry K."/>
            <person name="Grigoriev I.V."/>
            <person name="Crous P."/>
            <person name="Smith M.E."/>
        </authorList>
    </citation>
    <scope>NUCLEOTIDE SEQUENCE</scope>
    <source>
        <strain evidence="3">BCRC 34381</strain>
    </source>
</reference>
<dbReference type="Proteomes" id="UP001143981">
    <property type="component" value="Unassembled WGS sequence"/>
</dbReference>
<organism evidence="3 4">
    <name type="scientific">Coemansia biformis</name>
    <dbReference type="NCBI Taxonomy" id="1286918"/>
    <lineage>
        <taxon>Eukaryota</taxon>
        <taxon>Fungi</taxon>
        <taxon>Fungi incertae sedis</taxon>
        <taxon>Zoopagomycota</taxon>
        <taxon>Kickxellomycotina</taxon>
        <taxon>Kickxellomycetes</taxon>
        <taxon>Kickxellales</taxon>
        <taxon>Kickxellaceae</taxon>
        <taxon>Coemansia</taxon>
    </lineage>
</organism>
<dbReference type="AlphaFoldDB" id="A0A9W7YI16"/>
<comment type="similarity">
    <text evidence="1">Belongs to the RCAN family.</text>
</comment>
<evidence type="ECO:0008006" key="5">
    <source>
        <dbReference type="Google" id="ProtNLM"/>
    </source>
</evidence>
<dbReference type="OrthoDB" id="17212at2759"/>
<sequence length="250" mass="26755">MPLNSAEATNTLVVLLDRFSDAACDEVHASLAACGPLQHFARLRSFGRCLAVFSHTPDAQTALSTLHSTQLRGGNRVRLYFAAHTLLAQPHQHLDVPQHEKLWLISPPGSPPVNWRQARESPPNAAHLDRRLESALQALGRGRFVLNLADVSDDDGSTCGTPPDADVVPLDLDRAAWDLATSAGGVDSGDDSSDGSGSGLRCAPTIIIQDCNHEDDPQSRTTMADARAALPRTAPTTHRFTPRPPATAPM</sequence>
<feature type="compositionally biased region" description="Low complexity" evidence="2">
    <location>
        <begin position="228"/>
        <end position="239"/>
    </location>
</feature>
<dbReference type="GO" id="GO:0005634">
    <property type="term" value="C:nucleus"/>
    <property type="evidence" value="ECO:0007669"/>
    <property type="project" value="TreeGrafter"/>
</dbReference>
<feature type="region of interest" description="Disordered" evidence="2">
    <location>
        <begin position="182"/>
        <end position="201"/>
    </location>
</feature>
<dbReference type="PANTHER" id="PTHR10300">
    <property type="entry name" value="CALCIPRESSIN"/>
    <property type="match status" value="1"/>
</dbReference>
<dbReference type="GO" id="GO:0008597">
    <property type="term" value="F:calcium-dependent protein serine/threonine phosphatase regulator activity"/>
    <property type="evidence" value="ECO:0007669"/>
    <property type="project" value="TreeGrafter"/>
</dbReference>
<gene>
    <name evidence="3" type="ORF">LPJ61_000593</name>
</gene>
<proteinExistence type="inferred from homology"/>
<feature type="region of interest" description="Disordered" evidence="2">
    <location>
        <begin position="228"/>
        <end position="250"/>
    </location>
</feature>
<dbReference type="GO" id="GO:0003676">
    <property type="term" value="F:nucleic acid binding"/>
    <property type="evidence" value="ECO:0007669"/>
    <property type="project" value="InterPro"/>
</dbReference>
<dbReference type="EMBL" id="JANBOI010000030">
    <property type="protein sequence ID" value="KAJ1735345.1"/>
    <property type="molecule type" value="Genomic_DNA"/>
</dbReference>
<dbReference type="GO" id="GO:0005737">
    <property type="term" value="C:cytoplasm"/>
    <property type="evidence" value="ECO:0007669"/>
    <property type="project" value="TreeGrafter"/>
</dbReference>
<evidence type="ECO:0000256" key="2">
    <source>
        <dbReference type="SAM" id="MobiDB-lite"/>
    </source>
</evidence>
<dbReference type="Pfam" id="PF04847">
    <property type="entry name" value="Calcipressin"/>
    <property type="match status" value="1"/>
</dbReference>
<keyword evidence="4" id="KW-1185">Reference proteome</keyword>
<dbReference type="GO" id="GO:0019722">
    <property type="term" value="P:calcium-mediated signaling"/>
    <property type="evidence" value="ECO:0007669"/>
    <property type="project" value="InterPro"/>
</dbReference>
<evidence type="ECO:0000313" key="4">
    <source>
        <dbReference type="Proteomes" id="UP001143981"/>
    </source>
</evidence>
<protein>
    <recommendedName>
        <fullName evidence="5">Calcipressin</fullName>
    </recommendedName>
</protein>
<dbReference type="Gene3D" id="3.30.70.330">
    <property type="match status" value="1"/>
</dbReference>